<keyword evidence="2" id="KW-0808">Transferase</keyword>
<dbReference type="SUPFAM" id="SSF53335">
    <property type="entry name" value="S-adenosyl-L-methionine-dependent methyltransferases"/>
    <property type="match status" value="1"/>
</dbReference>
<evidence type="ECO:0000259" key="1">
    <source>
        <dbReference type="Pfam" id="PF08241"/>
    </source>
</evidence>
<dbReference type="PANTHER" id="PTHR43591">
    <property type="entry name" value="METHYLTRANSFERASE"/>
    <property type="match status" value="1"/>
</dbReference>
<dbReference type="InterPro" id="IPR013216">
    <property type="entry name" value="Methyltransf_11"/>
</dbReference>
<reference evidence="2 3" key="2">
    <citation type="submission" date="2019-02" db="EMBL/GenBank/DDBJ databases">
        <title>'Lichenibacterium ramalinii' gen. nov. sp. nov., 'Lichenibacterium minor' gen. nov. sp. nov.</title>
        <authorList>
            <person name="Pankratov T."/>
        </authorList>
    </citation>
    <scope>NUCLEOTIDE SEQUENCE [LARGE SCALE GENOMIC DNA]</scope>
    <source>
        <strain evidence="2 3">RmlP001</strain>
    </source>
</reference>
<dbReference type="EMBL" id="QYBC01000033">
    <property type="protein sequence ID" value="RYB01637.1"/>
    <property type="molecule type" value="Genomic_DNA"/>
</dbReference>
<comment type="caution">
    <text evidence="2">The sequence shown here is derived from an EMBL/GenBank/DDBJ whole genome shotgun (WGS) entry which is preliminary data.</text>
</comment>
<reference evidence="2 3" key="1">
    <citation type="submission" date="2018-09" db="EMBL/GenBank/DDBJ databases">
        <authorList>
            <person name="Grouzdev D.S."/>
            <person name="Krutkina M.S."/>
        </authorList>
    </citation>
    <scope>NUCLEOTIDE SEQUENCE [LARGE SCALE GENOMIC DNA]</scope>
    <source>
        <strain evidence="2 3">RmlP001</strain>
    </source>
</reference>
<feature type="domain" description="Methyltransferase type 11" evidence="1">
    <location>
        <begin position="23"/>
        <end position="118"/>
    </location>
</feature>
<keyword evidence="3" id="KW-1185">Reference proteome</keyword>
<dbReference type="AlphaFoldDB" id="A0A4V1RHY2"/>
<dbReference type="InterPro" id="IPR029063">
    <property type="entry name" value="SAM-dependent_MTases_sf"/>
</dbReference>
<name>A0A4V1RHY2_9HYPH</name>
<gene>
    <name evidence="2" type="ORF">D3272_25240</name>
</gene>
<evidence type="ECO:0000313" key="3">
    <source>
        <dbReference type="Proteomes" id="UP000289411"/>
    </source>
</evidence>
<accession>A0A4V1RHY2</accession>
<dbReference type="Proteomes" id="UP000289411">
    <property type="component" value="Unassembled WGS sequence"/>
</dbReference>
<dbReference type="Pfam" id="PF08241">
    <property type="entry name" value="Methyltransf_11"/>
    <property type="match status" value="1"/>
</dbReference>
<dbReference type="CDD" id="cd02440">
    <property type="entry name" value="AdoMet_MTases"/>
    <property type="match status" value="1"/>
</dbReference>
<dbReference type="OrthoDB" id="9777830at2"/>
<organism evidence="2 3">
    <name type="scientific">Lichenibacterium ramalinae</name>
    <dbReference type="NCBI Taxonomy" id="2316527"/>
    <lineage>
        <taxon>Bacteria</taxon>
        <taxon>Pseudomonadati</taxon>
        <taxon>Pseudomonadota</taxon>
        <taxon>Alphaproteobacteria</taxon>
        <taxon>Hyphomicrobiales</taxon>
        <taxon>Lichenihabitantaceae</taxon>
        <taxon>Lichenibacterium</taxon>
    </lineage>
</organism>
<dbReference type="GO" id="GO:0008757">
    <property type="term" value="F:S-adenosylmethionine-dependent methyltransferase activity"/>
    <property type="evidence" value="ECO:0007669"/>
    <property type="project" value="InterPro"/>
</dbReference>
<sequence length="188" mass="20081">MRAGRAAAAAAASAAAGPGGRIVDVGVGTGLELPMFDPGVRLTGIDLSEPMLRGAQRRVARERLGNVDGLLVMDATRLAFPDGAFDAAVVPYVLTVVPEPHRMMDEIRRVVRPGGEIVLVNHFGAERGPVAGVEAFLGRHSAALGWHPQFPFAVLGDWIAATPGIRLVERRRIRPFGLFNLVRLRLAP</sequence>
<dbReference type="PANTHER" id="PTHR43591:SF24">
    <property type="entry name" value="2-METHOXY-6-POLYPRENYL-1,4-BENZOQUINOL METHYLASE, MITOCHONDRIAL"/>
    <property type="match status" value="1"/>
</dbReference>
<keyword evidence="2" id="KW-0489">Methyltransferase</keyword>
<dbReference type="GO" id="GO:0032259">
    <property type="term" value="P:methylation"/>
    <property type="evidence" value="ECO:0007669"/>
    <property type="project" value="UniProtKB-KW"/>
</dbReference>
<protein>
    <submittedName>
        <fullName evidence="2">Class I SAM-dependent methyltransferase</fullName>
    </submittedName>
</protein>
<evidence type="ECO:0000313" key="2">
    <source>
        <dbReference type="EMBL" id="RYB01637.1"/>
    </source>
</evidence>
<dbReference type="Gene3D" id="3.40.50.150">
    <property type="entry name" value="Vaccinia Virus protein VP39"/>
    <property type="match status" value="1"/>
</dbReference>
<proteinExistence type="predicted"/>